<dbReference type="PANTHER" id="PTHR44119:SF4">
    <property type="entry name" value="AEROBIC COBALTOCHELATASE SUBUNIT COBN"/>
    <property type="match status" value="1"/>
</dbReference>
<dbReference type="HOGENOM" id="CLU_002017_1_2_2"/>
<dbReference type="InterPro" id="IPR003672">
    <property type="entry name" value="CobN/Mg_chltase"/>
</dbReference>
<dbReference type="AlphaFoldDB" id="H1Z243"/>
<dbReference type="Pfam" id="PF02514">
    <property type="entry name" value="CobN-Mg_chel"/>
    <property type="match status" value="1"/>
</dbReference>
<dbReference type="Proteomes" id="UP000005741">
    <property type="component" value="Chromosome"/>
</dbReference>
<gene>
    <name evidence="4" type="ORF">Metlim_2334</name>
</gene>
<feature type="region of interest" description="Disordered" evidence="2">
    <location>
        <begin position="112"/>
        <end position="148"/>
    </location>
</feature>
<dbReference type="PATRIC" id="fig|937775.9.peg.2638"/>
<dbReference type="RefSeq" id="WP_004078644.1">
    <property type="nucleotide sequence ID" value="NZ_CM001436.1"/>
</dbReference>
<reference evidence="4 5" key="1">
    <citation type="submission" date="2011-10" db="EMBL/GenBank/DDBJ databases">
        <title>The Improved High-Quality Draft genome of Methanoplanus limicola DSM 2279.</title>
        <authorList>
            <consortium name="US DOE Joint Genome Institute (JGI-PGF)"/>
            <person name="Lucas S."/>
            <person name="Copeland A."/>
            <person name="Lapidus A."/>
            <person name="Glavina del Rio T."/>
            <person name="Dalin E."/>
            <person name="Tice H."/>
            <person name="Bruce D."/>
            <person name="Goodwin L."/>
            <person name="Pitluck S."/>
            <person name="Peters L."/>
            <person name="Mikhailova N."/>
            <person name="Lu M."/>
            <person name="Kyrpides N."/>
            <person name="Mavromatis K."/>
            <person name="Ivanova N."/>
            <person name="Markowitz V."/>
            <person name="Cheng J.-F."/>
            <person name="Hugenholtz P."/>
            <person name="Woyke T."/>
            <person name="Wu D."/>
            <person name="Wirth R."/>
            <person name="Brambilla E.-M."/>
            <person name="Klenk H.-P."/>
            <person name="Eisen J.A."/>
        </authorList>
    </citation>
    <scope>NUCLEOTIDE SEQUENCE [LARGE SCALE GENOMIC DNA]</scope>
    <source>
        <strain evidence="4 5">DSM 2279</strain>
    </source>
</reference>
<dbReference type="InterPro" id="IPR011771">
    <property type="entry name" value="BchH"/>
</dbReference>
<organism evidence="4 5">
    <name type="scientific">Methanoplanus limicola DSM 2279</name>
    <dbReference type="NCBI Taxonomy" id="937775"/>
    <lineage>
        <taxon>Archaea</taxon>
        <taxon>Methanobacteriati</taxon>
        <taxon>Methanobacteriota</taxon>
        <taxon>Stenosarchaea group</taxon>
        <taxon>Methanomicrobia</taxon>
        <taxon>Methanomicrobiales</taxon>
        <taxon>Methanomicrobiaceae</taxon>
        <taxon>Methanoplanus</taxon>
    </lineage>
</organism>
<dbReference type="PANTHER" id="PTHR44119">
    <property type="entry name" value="MAGNESIUM-CHELATASE SUBUNIT CHLH, CHLOROPLASTIC"/>
    <property type="match status" value="1"/>
</dbReference>
<evidence type="ECO:0000256" key="2">
    <source>
        <dbReference type="SAM" id="MobiDB-lite"/>
    </source>
</evidence>
<evidence type="ECO:0000313" key="4">
    <source>
        <dbReference type="EMBL" id="EHQ36388.1"/>
    </source>
</evidence>
<accession>H1Z243</accession>
<evidence type="ECO:0000256" key="1">
    <source>
        <dbReference type="ARBA" id="ARBA00010851"/>
    </source>
</evidence>
<keyword evidence="4" id="KW-0436">Ligase</keyword>
<dbReference type="GO" id="GO:0015995">
    <property type="term" value="P:chlorophyll biosynthetic process"/>
    <property type="evidence" value="ECO:0007669"/>
    <property type="project" value="InterPro"/>
</dbReference>
<evidence type="ECO:0000313" key="5">
    <source>
        <dbReference type="Proteomes" id="UP000005741"/>
    </source>
</evidence>
<dbReference type="EMBL" id="CM001436">
    <property type="protein sequence ID" value="EHQ36388.1"/>
    <property type="molecule type" value="Genomic_DNA"/>
</dbReference>
<feature type="domain" description="CobN/magnesium chelatase" evidence="3">
    <location>
        <begin position="174"/>
        <end position="1253"/>
    </location>
</feature>
<name>H1Z243_9EURY</name>
<dbReference type="OrthoDB" id="192131at2157"/>
<dbReference type="CDD" id="cd10150">
    <property type="entry name" value="CobN_like"/>
    <property type="match status" value="1"/>
</dbReference>
<dbReference type="STRING" id="937775.Metlim_2334"/>
<proteinExistence type="inferred from homology"/>
<dbReference type="GO" id="GO:0016851">
    <property type="term" value="F:magnesium chelatase activity"/>
    <property type="evidence" value="ECO:0007669"/>
    <property type="project" value="InterPro"/>
</dbReference>
<dbReference type="NCBIfam" id="TIGR02025">
    <property type="entry name" value="BchH"/>
    <property type="match status" value="1"/>
</dbReference>
<dbReference type="EC" id="6.6.1.2" evidence="4"/>
<dbReference type="InParanoid" id="H1Z243"/>
<protein>
    <submittedName>
        <fullName evidence="4">Cobaltochelatase CobN subunit</fullName>
        <ecNumber evidence="4">6.6.1.2</ecNumber>
    </submittedName>
</protein>
<sequence>MIKITCISTVSSPSIIEAAHKIRKNFGIDIDFRLYYPHQIQNENIDEETVIRHLQSSDCVLLDIRGVGRANELAIKALRDKNSVCLNMMGPWSNLFEITRLGAMSGKEILAKSRANKEKSEPTVFKDDTARPPEKEKDENAPPEDRRKIMKDMLSESSGSLNREDIANYLQCIQYWREGGLENYSQMFILLLRRYLGQTGLPAPNPPLHHPDYAIFHPDLGYYTERDEYFAASGYNPEKPTLGIIFHGGMHLDQNIPSIKGLIGALPECNIIPVYANPENNIHSIEKYFMDGEKPLVDGIINLKWFRINGGPLGGNPEITQILLKKLNVPVFAPVSLFGQDVSEWEDSIAGISPVASIMSVIWPELDGCIEPIPICGLMPVEIEGEECSEIQVIPERIEKISGRILKWLRLKRLMNSEKKVAIIIYSYPPGEGNTGGASYLDTFVSVKRMLEKLKDNGYNVDIPEGKLHEIFEENCIVNSGSWFDISKTAENSFSWDLSSYLEYFNSFPPDVRDDVNEAWGTAPGNVMTLNDRFILPGMQYGNVLVAIQPARPPLTEDDVAKAAHDKTKPPHHQYIAFYRWLETVWGADLVFHVGTHGLAEFTKGKEIGMSSKCFPDILIGNMPHLYIYSVTNTSEATIAKRRLYGTMLSYNSPPFTTSDLYEKYIELEDLIAEHEEAERLSQEVRVKRTEEKIFEIAEELHFDLDSIHAIHEQVYEMKRSIIPQGLHTLGEMYKPEAYKHYIEFTIRYDRDGAKSLNRIIAESQKIPYDEAIRDKGNYATVLDSIDKKCSEIVSVLVEQGIDEAVVFSGTGEELHDDLRNTLNLGLTLAGDYADNGLELENCIRGLNTEFIAPRVGGDVIRKPEVLPTGGNLLQFDPTKIPTQTAFERGQEIAENTIQKYLNEEGKYPERVGTVLWGFETSNSGGETVGQILSYMGVRVTRKAGSWSPELKVVPMEELGRPRIDCHVSICGFFRDMFPNIMQMINKAVALVSALDESDEMNYVKKHSTENMQSLTEQLTEGLLDEKTAKKLSTARIYGPHGGEYGTRILGLMEDSVWKSEEDLAEVYMSSMSHIYTDNIHGQSQRALYENNVKSVEIVSQIRDRHDREIVDLDHYFEYFGGLNKAVETVSGKTPMLMISDTTKEAVYTEDVKDVIKRGTRTRLLNPKWIDEMLKHDYHGAQQIEERVYITLGFAATTHAVENWIWSSIAERFVYDEEMRKRLMENNRFAALGLTERLMEAEQRGYWEATEEELEKLRQAYMEMEGDIEERL</sequence>
<evidence type="ECO:0000259" key="3">
    <source>
        <dbReference type="Pfam" id="PF02514"/>
    </source>
</evidence>
<comment type="similarity">
    <text evidence="1">Belongs to the Mg-chelatase subunit H family.</text>
</comment>
<keyword evidence="5" id="KW-1185">Reference proteome</keyword>
<dbReference type="GO" id="GO:0051116">
    <property type="term" value="F:cobaltochelatase activity"/>
    <property type="evidence" value="ECO:0007669"/>
    <property type="project" value="UniProtKB-EC"/>
</dbReference>